<protein>
    <submittedName>
        <fullName evidence="6">Helix-turn-helix domain-containing protein</fullName>
    </submittedName>
</protein>
<dbReference type="InterPro" id="IPR036388">
    <property type="entry name" value="WH-like_DNA-bd_sf"/>
</dbReference>
<dbReference type="Proteomes" id="UP000605086">
    <property type="component" value="Unassembled WGS sequence"/>
</dbReference>
<dbReference type="CDD" id="cd00038">
    <property type="entry name" value="CAP_ED"/>
    <property type="match status" value="1"/>
</dbReference>
<dbReference type="Gene3D" id="2.60.120.10">
    <property type="entry name" value="Jelly Rolls"/>
    <property type="match status" value="1"/>
</dbReference>
<dbReference type="Gene3D" id="1.10.10.10">
    <property type="entry name" value="Winged helix-like DNA-binding domain superfamily/Winged helix DNA-binding domain"/>
    <property type="match status" value="1"/>
</dbReference>
<proteinExistence type="predicted"/>
<dbReference type="InterPro" id="IPR000595">
    <property type="entry name" value="cNMP-bd_dom"/>
</dbReference>
<dbReference type="Pfam" id="PF13545">
    <property type="entry name" value="HTH_Crp_2"/>
    <property type="match status" value="1"/>
</dbReference>
<gene>
    <name evidence="6" type="ORF">GBZ48_30485</name>
</gene>
<dbReference type="PRINTS" id="PR00034">
    <property type="entry name" value="HTHCRP"/>
</dbReference>
<dbReference type="SUPFAM" id="SSF46785">
    <property type="entry name" value="Winged helix' DNA-binding domain"/>
    <property type="match status" value="1"/>
</dbReference>
<evidence type="ECO:0000313" key="7">
    <source>
        <dbReference type="Proteomes" id="UP000605086"/>
    </source>
</evidence>
<sequence>MSTHAAIAAHANRAVPGYLVSALAMTPNAGMGAALGAGVGAAIQPRNPADPLASLGHAKVYERETTVFTEGDAAGSVFRVMSGMVRLYKMLPDGRRQIIGFLQAGDMMGLAFAAQYLYTAETVTATTIQRIPRLELDALMDAQPAFARKLLSATTSELMAAQDQMVLLGRKTAAEKVATFLLRLSDRKCSGKGDDHTIDLPMGRSDIADHLGLTTETVSRTLTKLKSSRLIRILVGGKLDLLDRDALADLAGGF</sequence>
<dbReference type="RefSeq" id="WP_174474443.1">
    <property type="nucleotide sequence ID" value="NZ_JAGINN010000022.1"/>
</dbReference>
<reference evidence="6 7" key="1">
    <citation type="submission" date="2019-10" db="EMBL/GenBank/DDBJ databases">
        <title>Genome sequence of Azospirillum melinis.</title>
        <authorList>
            <person name="Ambrosini A."/>
            <person name="Sant'Anna F.H."/>
            <person name="Cassan F.D."/>
            <person name="Souza E.M."/>
            <person name="Passaglia L.M.P."/>
        </authorList>
    </citation>
    <scope>NUCLEOTIDE SEQUENCE [LARGE SCALE GENOMIC DNA]</scope>
    <source>
        <strain evidence="6 7">TMCY0552</strain>
    </source>
</reference>
<keyword evidence="7" id="KW-1185">Reference proteome</keyword>
<dbReference type="InterPro" id="IPR050397">
    <property type="entry name" value="Env_Response_Regulators"/>
</dbReference>
<evidence type="ECO:0000259" key="5">
    <source>
        <dbReference type="PROSITE" id="PS51063"/>
    </source>
</evidence>
<dbReference type="PROSITE" id="PS51063">
    <property type="entry name" value="HTH_CRP_2"/>
    <property type="match status" value="1"/>
</dbReference>
<evidence type="ECO:0000256" key="2">
    <source>
        <dbReference type="ARBA" id="ARBA00023125"/>
    </source>
</evidence>
<evidence type="ECO:0000313" key="6">
    <source>
        <dbReference type="EMBL" id="NUB03550.1"/>
    </source>
</evidence>
<dbReference type="SUPFAM" id="SSF51206">
    <property type="entry name" value="cAMP-binding domain-like"/>
    <property type="match status" value="1"/>
</dbReference>
<feature type="domain" description="HTH crp-type" evidence="5">
    <location>
        <begin position="171"/>
        <end position="245"/>
    </location>
</feature>
<dbReference type="PANTHER" id="PTHR24567:SF75">
    <property type="entry name" value="FUMARATE AND NITRATE REDUCTION REGULATORY PROTEIN"/>
    <property type="match status" value="1"/>
</dbReference>
<keyword evidence="1" id="KW-0805">Transcription regulation</keyword>
<name>A0ABX2KS40_9PROT</name>
<dbReference type="InterPro" id="IPR018490">
    <property type="entry name" value="cNMP-bd_dom_sf"/>
</dbReference>
<accession>A0ABX2KS40</accession>
<evidence type="ECO:0000259" key="4">
    <source>
        <dbReference type="PROSITE" id="PS50042"/>
    </source>
</evidence>
<feature type="domain" description="Cyclic nucleotide-binding" evidence="4">
    <location>
        <begin position="61"/>
        <end position="109"/>
    </location>
</feature>
<dbReference type="SMART" id="SM00419">
    <property type="entry name" value="HTH_CRP"/>
    <property type="match status" value="1"/>
</dbReference>
<keyword evidence="2" id="KW-0238">DNA-binding</keyword>
<dbReference type="EMBL" id="WHOS01000066">
    <property type="protein sequence ID" value="NUB03550.1"/>
    <property type="molecule type" value="Genomic_DNA"/>
</dbReference>
<evidence type="ECO:0000256" key="1">
    <source>
        <dbReference type="ARBA" id="ARBA00023015"/>
    </source>
</evidence>
<keyword evidence="3" id="KW-0804">Transcription</keyword>
<comment type="caution">
    <text evidence="6">The sequence shown here is derived from an EMBL/GenBank/DDBJ whole genome shotgun (WGS) entry which is preliminary data.</text>
</comment>
<dbReference type="InterPro" id="IPR036390">
    <property type="entry name" value="WH_DNA-bd_sf"/>
</dbReference>
<evidence type="ECO:0000256" key="3">
    <source>
        <dbReference type="ARBA" id="ARBA00023163"/>
    </source>
</evidence>
<dbReference type="InterPro" id="IPR012318">
    <property type="entry name" value="HTH_CRP"/>
</dbReference>
<dbReference type="PROSITE" id="PS50042">
    <property type="entry name" value="CNMP_BINDING_3"/>
    <property type="match status" value="1"/>
</dbReference>
<dbReference type="InterPro" id="IPR014710">
    <property type="entry name" value="RmlC-like_jellyroll"/>
</dbReference>
<dbReference type="Pfam" id="PF00027">
    <property type="entry name" value="cNMP_binding"/>
    <property type="match status" value="1"/>
</dbReference>
<organism evidence="6 7">
    <name type="scientific">Azospirillum melinis</name>
    <dbReference type="NCBI Taxonomy" id="328839"/>
    <lineage>
        <taxon>Bacteria</taxon>
        <taxon>Pseudomonadati</taxon>
        <taxon>Pseudomonadota</taxon>
        <taxon>Alphaproteobacteria</taxon>
        <taxon>Rhodospirillales</taxon>
        <taxon>Azospirillaceae</taxon>
        <taxon>Azospirillum</taxon>
    </lineage>
</organism>
<dbReference type="CDD" id="cd00092">
    <property type="entry name" value="HTH_CRP"/>
    <property type="match status" value="1"/>
</dbReference>
<dbReference type="SMART" id="SM00100">
    <property type="entry name" value="cNMP"/>
    <property type="match status" value="1"/>
</dbReference>
<dbReference type="PANTHER" id="PTHR24567">
    <property type="entry name" value="CRP FAMILY TRANSCRIPTIONAL REGULATORY PROTEIN"/>
    <property type="match status" value="1"/>
</dbReference>